<gene>
    <name evidence="1" type="ORF">GCM10023211_06820</name>
</gene>
<dbReference type="EMBL" id="BAABHY010000001">
    <property type="protein sequence ID" value="GAA5106697.1"/>
    <property type="molecule type" value="Genomic_DNA"/>
</dbReference>
<accession>A0ABP9N138</accession>
<name>A0ABP9N138_9GAMM</name>
<sequence>MKKAMLIDNISKESKKVEPFDLLIGSSLKFLSKAYLYCLINQYLHKDNLQIENVT</sequence>
<dbReference type="Proteomes" id="UP001500171">
    <property type="component" value="Unassembled WGS sequence"/>
</dbReference>
<proteinExistence type="predicted"/>
<evidence type="ECO:0000313" key="2">
    <source>
        <dbReference type="Proteomes" id="UP001500171"/>
    </source>
</evidence>
<comment type="caution">
    <text evidence="1">The sequence shown here is derived from an EMBL/GenBank/DDBJ whole genome shotgun (WGS) entry which is preliminary data.</text>
</comment>
<organism evidence="1 2">
    <name type="scientific">Orbus sasakiae</name>
    <dbReference type="NCBI Taxonomy" id="1078475"/>
    <lineage>
        <taxon>Bacteria</taxon>
        <taxon>Pseudomonadati</taxon>
        <taxon>Pseudomonadota</taxon>
        <taxon>Gammaproteobacteria</taxon>
        <taxon>Orbales</taxon>
        <taxon>Orbaceae</taxon>
        <taxon>Orbus</taxon>
    </lineage>
</organism>
<evidence type="ECO:0000313" key="1">
    <source>
        <dbReference type="EMBL" id="GAA5106697.1"/>
    </source>
</evidence>
<reference evidence="2" key="1">
    <citation type="journal article" date="2019" name="Int. J. Syst. Evol. Microbiol.">
        <title>The Global Catalogue of Microorganisms (GCM) 10K type strain sequencing project: providing services to taxonomists for standard genome sequencing and annotation.</title>
        <authorList>
            <consortium name="The Broad Institute Genomics Platform"/>
            <consortium name="The Broad Institute Genome Sequencing Center for Infectious Disease"/>
            <person name="Wu L."/>
            <person name="Ma J."/>
        </authorList>
    </citation>
    <scope>NUCLEOTIDE SEQUENCE [LARGE SCALE GENOMIC DNA]</scope>
    <source>
        <strain evidence="2">JCM 18050</strain>
    </source>
</reference>
<keyword evidence="2" id="KW-1185">Reference proteome</keyword>
<protein>
    <submittedName>
        <fullName evidence="1">Uncharacterized protein</fullName>
    </submittedName>
</protein>